<reference evidence="1" key="3">
    <citation type="journal article" date="2000" name="Genome Res.">
        <title>RIKEN integrated sequence analysis (RISA) system--384-format sequencing pipeline with 384 multicapillary sequencer.</title>
        <authorList>
            <person name="Shibata K."/>
            <person name="Itoh M."/>
            <person name="Aizawa K."/>
            <person name="Nagaoka S."/>
            <person name="Sasaki N."/>
            <person name="Carninci P."/>
            <person name="Konno H."/>
            <person name="Akiyama J."/>
            <person name="Nishi K."/>
            <person name="Kitsunai T."/>
            <person name="Tashiro H."/>
            <person name="Itoh M."/>
            <person name="Sumi N."/>
            <person name="Ishii Y."/>
            <person name="Nakamura S."/>
            <person name="Hazama M."/>
            <person name="Nishine T."/>
            <person name="Harada A."/>
            <person name="Yamamoto R."/>
            <person name="Matsumoto H."/>
            <person name="Sakaguchi S."/>
            <person name="Ikegami T."/>
            <person name="Kashiwagi K."/>
            <person name="Fujiwake S."/>
            <person name="Inoue K."/>
            <person name="Togawa Y."/>
            <person name="Izawa M."/>
            <person name="Ohara E."/>
            <person name="Watahiki M."/>
            <person name="Yoneda Y."/>
            <person name="Ishikawa T."/>
            <person name="Ozawa K."/>
            <person name="Tanaka T."/>
            <person name="Matsuura S."/>
            <person name="Kawai J."/>
            <person name="Okazaki Y."/>
            <person name="Muramatsu M."/>
            <person name="Inoue Y."/>
            <person name="Kira A."/>
            <person name="Hayashizaki Y."/>
        </authorList>
    </citation>
    <scope>NUCLEOTIDE SEQUENCE</scope>
    <source>
        <strain evidence="1">C57BL/6J</strain>
        <tissue evidence="1">Ovary</tissue>
    </source>
</reference>
<dbReference type="AGR" id="MGI:1338023"/>
<organism evidence="1">
    <name type="scientific">Mus musculus</name>
    <name type="common">Mouse</name>
    <dbReference type="NCBI Taxonomy" id="10090"/>
    <lineage>
        <taxon>Eukaryota</taxon>
        <taxon>Metazoa</taxon>
        <taxon>Chordata</taxon>
        <taxon>Craniata</taxon>
        <taxon>Vertebrata</taxon>
        <taxon>Euteleostomi</taxon>
        <taxon>Mammalia</taxon>
        <taxon>Eutheria</taxon>
        <taxon>Euarchontoglires</taxon>
        <taxon>Glires</taxon>
        <taxon>Rodentia</taxon>
        <taxon>Myomorpha</taxon>
        <taxon>Muroidea</taxon>
        <taxon>Muridae</taxon>
        <taxon>Murinae</taxon>
        <taxon>Mus</taxon>
        <taxon>Mus</taxon>
    </lineage>
</organism>
<reference evidence="1" key="2">
    <citation type="journal article" date="2000" name="Genome Res.">
        <title>Normalization and subtraction of cap-trapper-selected cDNAs to prepare full-length cDNA libraries for rapid discovery of new genes.</title>
        <authorList>
            <person name="Carninci P."/>
            <person name="Shibata Y."/>
            <person name="Hayatsu N."/>
            <person name="Sugahara Y."/>
            <person name="Shibata K."/>
            <person name="Itoh M."/>
            <person name="Konno H."/>
            <person name="Okazaki Y."/>
            <person name="Muramatsu M."/>
            <person name="Hayashizaki Y."/>
        </authorList>
    </citation>
    <scope>NUCLEOTIDE SEQUENCE</scope>
    <source>
        <strain evidence="1">C57BL/6J</strain>
        <tissue evidence="1">Ovary</tissue>
    </source>
</reference>
<name>Q3TNQ7_MOUSE</name>
<evidence type="ECO:0000313" key="2">
    <source>
        <dbReference type="MGI" id="MGI:1338023"/>
    </source>
</evidence>
<sequence>MHLGTTVFMRFPTLMCPSTDLFSINLKAVRSPPAWRLSTLLTVSLMQLSSVRDGASLVVAFLVRCFCCYHLCSMYCEPKIICVIGSNSFVLKNRKI</sequence>
<accession>Q3TNQ7</accession>
<reference evidence="1" key="4">
    <citation type="journal article" date="2001" name="Nature">
        <title>Functional annotation of a full-length mouse cDNA collection.</title>
        <authorList>
            <consortium name="The RIKEN Genome Exploration Research Group Phase II Team and the FANTOM Consortium"/>
        </authorList>
    </citation>
    <scope>NUCLEOTIDE SEQUENCE</scope>
    <source>
        <strain evidence="1">C57BL/6J</strain>
        <tissue evidence="1">Ovary</tissue>
    </source>
</reference>
<dbReference type="AlphaFoldDB" id="Q3TNQ7"/>
<gene>
    <name evidence="2" type="primary">Irag1</name>
    <name evidence="2" type="synonym">Mrvi1</name>
</gene>
<reference evidence="1" key="8">
    <citation type="journal article" date="2005" name="Science">
        <title>Antisense Transcription in the Mammalian Transcriptome.</title>
        <authorList>
            <consortium name="RIKEN Genome Exploration Research Group and Genome Science Group (Genome Network Project Core Group) and the FANTOM Consortium"/>
        </authorList>
    </citation>
    <scope>NUCLEOTIDE SEQUENCE</scope>
    <source>
        <strain evidence="1">C57BL/6J</strain>
        <tissue evidence="1">Ovary</tissue>
    </source>
</reference>
<proteinExistence type="evidence at transcript level"/>
<reference evidence="1" key="5">
    <citation type="journal article" date="2002" name="Nature">
        <title>Analysis of the mouse transcriptome based on functional annotation of 60,770 full-length cDNAs.</title>
        <authorList>
            <consortium name="The FANTOM Consortium and the RIKEN Genome Exploration Research Group Phase I and II Team"/>
        </authorList>
    </citation>
    <scope>NUCLEOTIDE SEQUENCE</scope>
    <source>
        <strain evidence="1">C57BL/6J</strain>
        <tissue evidence="1">Ovary</tissue>
    </source>
</reference>
<dbReference type="MGI" id="MGI:1338023">
    <property type="gene designation" value="Irag1"/>
</dbReference>
<dbReference type="EMBL" id="AK165083">
    <property type="protein sequence ID" value="BAE38031.1"/>
    <property type="molecule type" value="mRNA"/>
</dbReference>
<reference evidence="1" key="7">
    <citation type="journal article" date="2005" name="Science">
        <title>The Transcriptional Landscape of the Mammalian Genome.</title>
        <authorList>
            <consortium name="The FANTOM Consortium"/>
            <consortium name="Riken Genome Exploration Research Group and Genome Science Group (Genome Network Project Core Group)"/>
        </authorList>
    </citation>
    <scope>NUCLEOTIDE SEQUENCE</scope>
    <source>
        <strain evidence="1">C57BL/6J</strain>
        <tissue evidence="1">Ovary</tissue>
    </source>
</reference>
<reference evidence="1" key="6">
    <citation type="submission" date="2004-04" db="EMBL/GenBank/DDBJ databases">
        <authorList>
            <person name="Arakawa T."/>
            <person name="Carninci P."/>
            <person name="Fukuda S."/>
            <person name="Hashizume W."/>
            <person name="Hayashida K."/>
            <person name="Hori F."/>
            <person name="Iida J."/>
            <person name="Imamura K."/>
            <person name="Imotani K."/>
            <person name="Itoh M."/>
            <person name="Kanagawa S."/>
            <person name="Kawai J."/>
            <person name="Kojima M."/>
            <person name="Konno H."/>
            <person name="Murata M."/>
            <person name="Nakamura M."/>
            <person name="Ninomiya N."/>
            <person name="Nishiyori H."/>
            <person name="Nomura K."/>
            <person name="Ohno M."/>
            <person name="Sakazume N."/>
            <person name="Sano H."/>
            <person name="Sasaki D."/>
            <person name="Shibata K."/>
            <person name="Shiraki T."/>
            <person name="Tagami M."/>
            <person name="Tagami Y."/>
            <person name="Waki K."/>
            <person name="Watahiki A."/>
            <person name="Muramatsu M."/>
            <person name="Hayashizaki Y."/>
        </authorList>
    </citation>
    <scope>NUCLEOTIDE SEQUENCE</scope>
    <source>
        <strain evidence="1">C57BL/6J</strain>
        <tissue evidence="1">Ovary</tissue>
    </source>
</reference>
<protein>
    <submittedName>
        <fullName evidence="1">Uncharacterized protein</fullName>
    </submittedName>
</protein>
<evidence type="ECO:0000313" key="1">
    <source>
        <dbReference type="EMBL" id="BAE38031.1"/>
    </source>
</evidence>
<reference evidence="1" key="1">
    <citation type="journal article" date="1999" name="Methods Enzymol.">
        <title>High-efficiency full-length cDNA cloning.</title>
        <authorList>
            <person name="Carninci P."/>
            <person name="Hayashizaki Y."/>
        </authorList>
    </citation>
    <scope>NUCLEOTIDE SEQUENCE</scope>
    <source>
        <strain evidence="1">C57BL/6J</strain>
        <tissue evidence="1">Ovary</tissue>
    </source>
</reference>